<evidence type="ECO:0000313" key="6">
    <source>
        <dbReference type="Proteomes" id="UP000620104"/>
    </source>
</evidence>
<dbReference type="PANTHER" id="PTHR20913">
    <property type="entry name" value="TBC1 DOMAIN FAMILY MEMBER 20/GTPASE"/>
    <property type="match status" value="1"/>
</dbReference>
<comment type="caution">
    <text evidence="5">The sequence shown here is derived from an EMBL/GenBank/DDBJ whole genome shotgun (WGS) entry which is preliminary data.</text>
</comment>
<keyword evidence="3" id="KW-0812">Transmembrane</keyword>
<evidence type="ECO:0000256" key="2">
    <source>
        <dbReference type="SAM" id="MobiDB-lite"/>
    </source>
</evidence>
<evidence type="ECO:0000256" key="1">
    <source>
        <dbReference type="ARBA" id="ARBA00022468"/>
    </source>
</evidence>
<dbReference type="AlphaFoldDB" id="A0A8H3TSX0"/>
<dbReference type="PANTHER" id="PTHR20913:SF7">
    <property type="entry name" value="RE60063P"/>
    <property type="match status" value="1"/>
</dbReference>
<protein>
    <recommendedName>
        <fullName evidence="4">Rab-GAP TBC domain-containing protein</fullName>
    </recommendedName>
</protein>
<dbReference type="GO" id="GO:0005096">
    <property type="term" value="F:GTPase activator activity"/>
    <property type="evidence" value="ECO:0007669"/>
    <property type="project" value="UniProtKB-KW"/>
</dbReference>
<dbReference type="InterPro" id="IPR000195">
    <property type="entry name" value="Rab-GAP-TBC_dom"/>
</dbReference>
<feature type="domain" description="Rab-GAP TBC" evidence="4">
    <location>
        <begin position="43"/>
        <end position="357"/>
    </location>
</feature>
<keyword evidence="3" id="KW-1133">Transmembrane helix</keyword>
<feature type="compositionally biased region" description="Basic and acidic residues" evidence="2">
    <location>
        <begin position="496"/>
        <end position="506"/>
    </location>
</feature>
<accession>A0A8H3TSX0</accession>
<dbReference type="SUPFAM" id="SSF47923">
    <property type="entry name" value="Ypt/Rab-GAP domain of gyp1p"/>
    <property type="match status" value="2"/>
</dbReference>
<feature type="compositionally biased region" description="Low complexity" evidence="2">
    <location>
        <begin position="200"/>
        <end position="211"/>
    </location>
</feature>
<dbReference type="Gene3D" id="1.10.8.1310">
    <property type="match status" value="1"/>
</dbReference>
<dbReference type="OrthoDB" id="206700at2759"/>
<gene>
    <name evidence="5" type="ORF">NliqN6_3017</name>
</gene>
<evidence type="ECO:0000259" key="4">
    <source>
        <dbReference type="PROSITE" id="PS50086"/>
    </source>
</evidence>
<organism evidence="5 6">
    <name type="scientific">Naganishia liquefaciens</name>
    <dbReference type="NCBI Taxonomy" id="104408"/>
    <lineage>
        <taxon>Eukaryota</taxon>
        <taxon>Fungi</taxon>
        <taxon>Dikarya</taxon>
        <taxon>Basidiomycota</taxon>
        <taxon>Agaricomycotina</taxon>
        <taxon>Tremellomycetes</taxon>
        <taxon>Filobasidiales</taxon>
        <taxon>Filobasidiaceae</taxon>
        <taxon>Naganishia</taxon>
    </lineage>
</organism>
<sequence>MEKVHTVPDELDWTRARDIAVQQAVDSRDLAGLRAWSKEPGGFGSDVMRRKAWPFLLGVTESDLEQFKMSCADGGKDNQLSHESRDGTGESLVDIAAIMEQDCAEASSAAESVSPDPATKTAYEVEPHADERQVGLDTRRSFVYYPTNLHSREKTRLQEQLNEVIIAVLRKRKALSYFQGYHDIISVLYLTFLPYEPPQRSRSLSRSSSPSRSRDRTRASARPKGRTASKSPMTVFPSDETDGQQGRRGSADSQSGPATPNCRSQDTSEWRMLLACCDAVSLVRVRDGMTKGLAPVIGYLRLFKRVLKAADPQLAKIVLGTSPTPYFALSWMLTLFSHDINSLEPVQRIFDFLLARNPAVVIYLGVAIVLLKKDRLLKLAHTMEDDPGIIHTNLALLPPLIADSPGDLSKTAEAEQIRAREAAIKLMEDSTIYPEAEGPNPHAPIVLSELFTLTDSLWTRFPLHHPKVKAEEIMASRSAIFTYTELENQLMAESVTRNDEPTDERSSPQIATWVSNGPLNEEDIVVVPAPEDSDDEEPSGPPPLNRQPNKLQNQLRRKLVGRTSLALLVLVLGLSIAAYQTRQKKGLSGLWAFPGLFLDQGARGVLFSRGSAIGTWLIAGRMKFGEVAGDMKLQVQSLLASK</sequence>
<reference evidence="5" key="1">
    <citation type="submission" date="2020-07" db="EMBL/GenBank/DDBJ databases">
        <title>Draft Genome Sequence of a Deep-Sea Yeast, Naganishia (Cryptococcus) liquefaciens strain N6.</title>
        <authorList>
            <person name="Han Y.W."/>
            <person name="Kajitani R."/>
            <person name="Morimoto H."/>
            <person name="Parhat M."/>
            <person name="Tsubouchi H."/>
            <person name="Bakenova O."/>
            <person name="Ogata M."/>
            <person name="Argunhan B."/>
            <person name="Aoki R."/>
            <person name="Kajiwara S."/>
            <person name="Itoh T."/>
            <person name="Iwasaki H."/>
        </authorList>
    </citation>
    <scope>NUCLEOTIDE SEQUENCE</scope>
    <source>
        <strain evidence="5">N6</strain>
    </source>
</reference>
<feature type="region of interest" description="Disordered" evidence="2">
    <location>
        <begin position="495"/>
        <end position="514"/>
    </location>
</feature>
<dbReference type="EMBL" id="BLZA01000019">
    <property type="protein sequence ID" value="GHJ86615.1"/>
    <property type="molecule type" value="Genomic_DNA"/>
</dbReference>
<keyword evidence="6" id="KW-1185">Reference proteome</keyword>
<dbReference type="Gene3D" id="1.10.472.80">
    <property type="entry name" value="Ypt/Rab-GAP domain of gyp1p, domain 3"/>
    <property type="match status" value="1"/>
</dbReference>
<name>A0A8H3TSX0_9TREE</name>
<evidence type="ECO:0000256" key="3">
    <source>
        <dbReference type="SAM" id="Phobius"/>
    </source>
</evidence>
<feature type="compositionally biased region" description="Polar residues" evidence="2">
    <location>
        <begin position="251"/>
        <end position="264"/>
    </location>
</feature>
<dbReference type="Pfam" id="PF00566">
    <property type="entry name" value="RabGAP-TBC"/>
    <property type="match status" value="2"/>
</dbReference>
<dbReference type="GO" id="GO:0005789">
    <property type="term" value="C:endoplasmic reticulum membrane"/>
    <property type="evidence" value="ECO:0007669"/>
    <property type="project" value="TreeGrafter"/>
</dbReference>
<dbReference type="Proteomes" id="UP000620104">
    <property type="component" value="Unassembled WGS sequence"/>
</dbReference>
<dbReference type="GO" id="GO:0006888">
    <property type="term" value="P:endoplasmic reticulum to Golgi vesicle-mediated transport"/>
    <property type="evidence" value="ECO:0007669"/>
    <property type="project" value="TreeGrafter"/>
</dbReference>
<feature type="region of interest" description="Disordered" evidence="2">
    <location>
        <begin position="530"/>
        <end position="550"/>
    </location>
</feature>
<feature type="transmembrane region" description="Helical" evidence="3">
    <location>
        <begin position="559"/>
        <end position="579"/>
    </location>
</feature>
<proteinExistence type="predicted"/>
<dbReference type="PROSITE" id="PS50086">
    <property type="entry name" value="TBC_RABGAP"/>
    <property type="match status" value="1"/>
</dbReference>
<dbReference type="SMART" id="SM00164">
    <property type="entry name" value="TBC"/>
    <property type="match status" value="1"/>
</dbReference>
<evidence type="ECO:0000313" key="5">
    <source>
        <dbReference type="EMBL" id="GHJ86615.1"/>
    </source>
</evidence>
<keyword evidence="3" id="KW-0472">Membrane</keyword>
<dbReference type="InterPro" id="IPR035969">
    <property type="entry name" value="Rab-GAP_TBC_sf"/>
</dbReference>
<feature type="region of interest" description="Disordered" evidence="2">
    <location>
        <begin position="199"/>
        <end position="264"/>
    </location>
</feature>
<keyword evidence="1" id="KW-0343">GTPase activation</keyword>
<dbReference type="InterPro" id="IPR045913">
    <property type="entry name" value="TBC20/Gyp8-like"/>
</dbReference>
<feature type="transmembrane region" description="Helical" evidence="3">
    <location>
        <begin position="353"/>
        <end position="371"/>
    </location>
</feature>